<proteinExistence type="predicted"/>
<dbReference type="InterPro" id="IPR019734">
    <property type="entry name" value="TPR_rpt"/>
</dbReference>
<keyword evidence="5" id="KW-1133">Transmembrane helix</keyword>
<keyword evidence="1" id="KW-0677">Repeat</keyword>
<evidence type="ECO:0000256" key="1">
    <source>
        <dbReference type="ARBA" id="ARBA00022737"/>
    </source>
</evidence>
<dbReference type="Proteomes" id="UP000199459">
    <property type="component" value="Unassembled WGS sequence"/>
</dbReference>
<dbReference type="InterPro" id="IPR013105">
    <property type="entry name" value="TPR_2"/>
</dbReference>
<feature type="transmembrane region" description="Helical" evidence="5">
    <location>
        <begin position="58"/>
        <end position="79"/>
    </location>
</feature>
<dbReference type="InterPro" id="IPR002035">
    <property type="entry name" value="VWF_A"/>
</dbReference>
<dbReference type="Gene3D" id="3.40.50.410">
    <property type="entry name" value="von Willebrand factor, type A domain"/>
    <property type="match status" value="1"/>
</dbReference>
<dbReference type="RefSeq" id="WP_143056947.1">
    <property type="nucleotide sequence ID" value="NZ_FOCP01000020.1"/>
</dbReference>
<evidence type="ECO:0000256" key="4">
    <source>
        <dbReference type="SAM" id="MobiDB-lite"/>
    </source>
</evidence>
<dbReference type="PROSITE" id="PS50234">
    <property type="entry name" value="VWFA"/>
    <property type="match status" value="1"/>
</dbReference>
<name>A0A1H8GXB8_9PROT</name>
<feature type="compositionally biased region" description="Basic and acidic residues" evidence="4">
    <location>
        <begin position="508"/>
        <end position="517"/>
    </location>
</feature>
<feature type="compositionally biased region" description="Basic and acidic residues" evidence="4">
    <location>
        <begin position="464"/>
        <end position="486"/>
    </location>
</feature>
<keyword evidence="5" id="KW-0812">Transmembrane</keyword>
<dbReference type="SUPFAM" id="SSF53300">
    <property type="entry name" value="vWA-like"/>
    <property type="match status" value="1"/>
</dbReference>
<protein>
    <submittedName>
        <fullName evidence="7">Ca-activated chloride channel family protein</fullName>
    </submittedName>
</protein>
<evidence type="ECO:0000256" key="5">
    <source>
        <dbReference type="SAM" id="Phobius"/>
    </source>
</evidence>
<dbReference type="PROSITE" id="PS50005">
    <property type="entry name" value="TPR"/>
    <property type="match status" value="1"/>
</dbReference>
<dbReference type="InterPro" id="IPR036465">
    <property type="entry name" value="vWFA_dom_sf"/>
</dbReference>
<dbReference type="AlphaFoldDB" id="A0A1H8GXB8"/>
<feature type="compositionally biased region" description="Polar residues" evidence="4">
    <location>
        <begin position="535"/>
        <end position="545"/>
    </location>
</feature>
<dbReference type="InterPro" id="IPR050768">
    <property type="entry name" value="UPF0353/GerABKA_families"/>
</dbReference>
<dbReference type="OrthoDB" id="9807628at2"/>
<dbReference type="STRING" id="917.SAMN05216326_10751"/>
<feature type="domain" description="VWFA" evidence="6">
    <location>
        <begin position="92"/>
        <end position="278"/>
    </location>
</feature>
<evidence type="ECO:0000313" key="8">
    <source>
        <dbReference type="Proteomes" id="UP000199459"/>
    </source>
</evidence>
<gene>
    <name evidence="7" type="ORF">SAMN05216325_1204</name>
</gene>
<dbReference type="SMART" id="SM00028">
    <property type="entry name" value="TPR"/>
    <property type="match status" value="1"/>
</dbReference>
<feature type="region of interest" description="Disordered" evidence="4">
    <location>
        <begin position="449"/>
        <end position="562"/>
    </location>
</feature>
<dbReference type="PANTHER" id="PTHR22550">
    <property type="entry name" value="SPORE GERMINATION PROTEIN"/>
    <property type="match status" value="1"/>
</dbReference>
<reference evidence="7 8" key="1">
    <citation type="submission" date="2016-10" db="EMBL/GenBank/DDBJ databases">
        <authorList>
            <person name="de Groot N.N."/>
        </authorList>
    </citation>
    <scope>NUCLEOTIDE SEQUENCE [LARGE SCALE GENOMIC DNA]</scope>
    <source>
        <strain evidence="7 8">Nm22</strain>
    </source>
</reference>
<accession>A0A1H8GXB8</accession>
<feature type="transmembrane region" description="Helical" evidence="5">
    <location>
        <begin position="6"/>
        <end position="26"/>
    </location>
</feature>
<dbReference type="EMBL" id="FOCP01000020">
    <property type="protein sequence ID" value="SEN47898.1"/>
    <property type="molecule type" value="Genomic_DNA"/>
</dbReference>
<feature type="compositionally biased region" description="Acidic residues" evidence="4">
    <location>
        <begin position="551"/>
        <end position="562"/>
    </location>
</feature>
<organism evidence="7 8">
    <name type="scientific">Nitrosomonas marina</name>
    <dbReference type="NCBI Taxonomy" id="917"/>
    <lineage>
        <taxon>Bacteria</taxon>
        <taxon>Pseudomonadati</taxon>
        <taxon>Pseudomonadota</taxon>
        <taxon>Betaproteobacteria</taxon>
        <taxon>Nitrosomonadales</taxon>
        <taxon>Nitrosomonadaceae</taxon>
        <taxon>Nitrosomonas</taxon>
    </lineage>
</organism>
<dbReference type="InterPro" id="IPR011990">
    <property type="entry name" value="TPR-like_helical_dom_sf"/>
</dbReference>
<dbReference type="SUPFAM" id="SSF48452">
    <property type="entry name" value="TPR-like"/>
    <property type="match status" value="1"/>
</dbReference>
<keyword evidence="5" id="KW-0472">Membrane</keyword>
<evidence type="ECO:0000256" key="2">
    <source>
        <dbReference type="ARBA" id="ARBA00022803"/>
    </source>
</evidence>
<dbReference type="Pfam" id="PF07719">
    <property type="entry name" value="TPR_2"/>
    <property type="match status" value="1"/>
</dbReference>
<dbReference type="Pfam" id="PF13519">
    <property type="entry name" value="VWA_2"/>
    <property type="match status" value="1"/>
</dbReference>
<dbReference type="Gene3D" id="1.25.40.10">
    <property type="entry name" value="Tetratricopeptide repeat domain"/>
    <property type="match status" value="1"/>
</dbReference>
<evidence type="ECO:0000313" key="7">
    <source>
        <dbReference type="EMBL" id="SEN47898.1"/>
    </source>
</evidence>
<dbReference type="PANTHER" id="PTHR22550:SF14">
    <property type="entry name" value="VWFA DOMAIN-CONTAINING PROTEIN"/>
    <property type="match status" value="1"/>
</dbReference>
<evidence type="ECO:0000259" key="6">
    <source>
        <dbReference type="PROSITE" id="PS50234"/>
    </source>
</evidence>
<evidence type="ECO:0000256" key="3">
    <source>
        <dbReference type="PROSITE-ProRule" id="PRU00339"/>
    </source>
</evidence>
<dbReference type="SMART" id="SM00327">
    <property type="entry name" value="VWA"/>
    <property type="match status" value="1"/>
</dbReference>
<sequence>MNEFHFLRPLWFLALIPVIWLLILLWRRQSAGEAWRRVIDRQLLSGLWLEKPGRSARLPLLILAAGWVLTVCALAGPVWERQPEAVWQAQLSRILILDLSPSMDARDLAPSRLERARFKIMDILDRSREGRTGIVVFAGEPHIVTPLTEDTRTIQNLVTALRTDIMPVSGDYAAPALQMAMELLNLKGIRAGELLLITDGIEDPAAALSQARELHDQGHTLSVLGIGSELGGAIVRDGITEVIRFDPSPLQELARAGGGAFSRLTTDDRDLNRLLVEVSSAGDFEQMSDGAGGVERWVESGVWLLPVIVLLAAVSFRRGWLLGYALFFVAPPPGHAFGWQDLWLRADQQAYRYLQQGDPQTAAQQFRDPNWRGTALYEAGEFEAAAKAFAESDDPDALYNQGNALARAGEIERAMNAYREVLQENPAHEDAKANLELLEKLLQDQQLDDEPAHQNDESEQDEKGEDKKESGDERNEENGSESDSKQDNMTQTEDEAKNDNNEANGDSSELHADDGQRESQPTDAVQSDHDDQYPEDQQVNQSNASVHDDRADENEPLSSEEELALEQWLRQIPEDPAGLLRRKFMLEHHQRRQR</sequence>
<feature type="repeat" description="TPR" evidence="3">
    <location>
        <begin position="395"/>
        <end position="428"/>
    </location>
</feature>
<keyword evidence="2 3" id="KW-0802">TPR repeat</keyword>
<dbReference type="PROSITE" id="PS50293">
    <property type="entry name" value="TPR_REGION"/>
    <property type="match status" value="1"/>
</dbReference>